<keyword evidence="4 8" id="KW-0808">Transferase</keyword>
<dbReference type="Gene3D" id="3.40.50.150">
    <property type="entry name" value="Vaccinia Virus protein VP39"/>
    <property type="match status" value="1"/>
</dbReference>
<gene>
    <name evidence="9" type="ORF">HPC62_07045</name>
</gene>
<evidence type="ECO:0000313" key="10">
    <source>
        <dbReference type="Proteomes" id="UP000505210"/>
    </source>
</evidence>
<proteinExistence type="inferred from homology"/>
<evidence type="ECO:0000256" key="7">
    <source>
        <dbReference type="PIRSR" id="PIRSR000398-1"/>
    </source>
</evidence>
<name>A0A6M8B468_9CYAN</name>
<dbReference type="InterPro" id="IPR002052">
    <property type="entry name" value="DNA_methylase_N6_adenine_CS"/>
</dbReference>
<dbReference type="GO" id="GO:0006298">
    <property type="term" value="P:mismatch repair"/>
    <property type="evidence" value="ECO:0007669"/>
    <property type="project" value="TreeGrafter"/>
</dbReference>
<dbReference type="PROSITE" id="PS00092">
    <property type="entry name" value="N6_MTASE"/>
    <property type="match status" value="1"/>
</dbReference>
<feature type="binding site" evidence="7">
    <location>
        <position position="36"/>
    </location>
    <ligand>
        <name>S-adenosyl-L-methionine</name>
        <dbReference type="ChEBI" id="CHEBI:59789"/>
    </ligand>
</feature>
<dbReference type="GO" id="GO:0009007">
    <property type="term" value="F:site-specific DNA-methyltransferase (adenine-specific) activity"/>
    <property type="evidence" value="ECO:0007669"/>
    <property type="project" value="UniProtKB-UniRule"/>
</dbReference>
<evidence type="ECO:0000256" key="8">
    <source>
        <dbReference type="RuleBase" id="RU361257"/>
    </source>
</evidence>
<organism evidence="9 10">
    <name type="scientific">Thermoleptolyngbya sichuanensis A183</name>
    <dbReference type="NCBI Taxonomy" id="2737172"/>
    <lineage>
        <taxon>Bacteria</taxon>
        <taxon>Bacillati</taxon>
        <taxon>Cyanobacteriota</taxon>
        <taxon>Cyanophyceae</taxon>
        <taxon>Oculatellales</taxon>
        <taxon>Oculatellaceae</taxon>
        <taxon>Thermoleptolyngbya</taxon>
        <taxon>Thermoleptolyngbya sichuanensis</taxon>
    </lineage>
</organism>
<sequence length="291" mass="33667">MGNFICTRTVSPDSSLVTSVSPTLLPRPFLKWAGGKGQLISQYLPYFPDSFETYHEPFLGGGAIFFRLQPARSVLMDINDELVNVYRCVRDRVMDVIVLLEEHQLHHGQDYYYWVRSNPGTTDVERAARLIYLNRTCFNGLYRENSRGQFNVPMGRYKNPKICHVDLLQAAAIALRHTELFAHPFEMVLEHARTPQDFVYLDPPYYPISATSRFTSYNRYAFNRDDQIRLRDVFAELARRGVKAMLSNSDCEFIRDLYADFPTHTITAARSINSNARRRGKITEVLVTSYR</sequence>
<dbReference type="AlphaFoldDB" id="A0A6M8B468"/>
<feature type="binding site" evidence="7">
    <location>
        <position position="32"/>
    </location>
    <ligand>
        <name>S-adenosyl-L-methionine</name>
        <dbReference type="ChEBI" id="CHEBI:59789"/>
    </ligand>
</feature>
<keyword evidence="10" id="KW-1185">Reference proteome</keyword>
<comment type="catalytic activity">
    <reaction evidence="6 8">
        <text>a 2'-deoxyadenosine in DNA + S-adenosyl-L-methionine = an N(6)-methyl-2'-deoxyadenosine in DNA + S-adenosyl-L-homocysteine + H(+)</text>
        <dbReference type="Rhea" id="RHEA:15197"/>
        <dbReference type="Rhea" id="RHEA-COMP:12418"/>
        <dbReference type="Rhea" id="RHEA-COMP:12419"/>
        <dbReference type="ChEBI" id="CHEBI:15378"/>
        <dbReference type="ChEBI" id="CHEBI:57856"/>
        <dbReference type="ChEBI" id="CHEBI:59789"/>
        <dbReference type="ChEBI" id="CHEBI:90615"/>
        <dbReference type="ChEBI" id="CHEBI:90616"/>
        <dbReference type="EC" id="2.1.1.72"/>
    </reaction>
</comment>
<dbReference type="Proteomes" id="UP000505210">
    <property type="component" value="Chromosome"/>
</dbReference>
<dbReference type="REBASE" id="402379">
    <property type="entry name" value="M.Tsp183ORF7045P"/>
</dbReference>
<dbReference type="Gene3D" id="1.10.1020.10">
    <property type="entry name" value="Adenine-specific Methyltransferase, Domain 2"/>
    <property type="match status" value="1"/>
</dbReference>
<dbReference type="GO" id="GO:0032259">
    <property type="term" value="P:methylation"/>
    <property type="evidence" value="ECO:0007669"/>
    <property type="project" value="UniProtKB-KW"/>
</dbReference>
<evidence type="ECO:0000256" key="3">
    <source>
        <dbReference type="ARBA" id="ARBA00022603"/>
    </source>
</evidence>
<evidence type="ECO:0000256" key="1">
    <source>
        <dbReference type="ARBA" id="ARBA00006594"/>
    </source>
</evidence>
<dbReference type="PANTHER" id="PTHR30481:SF3">
    <property type="entry name" value="DNA ADENINE METHYLASE"/>
    <property type="match status" value="1"/>
</dbReference>
<dbReference type="PRINTS" id="PR00505">
    <property type="entry name" value="D12N6MTFRASE"/>
</dbReference>
<reference evidence="9 10" key="1">
    <citation type="submission" date="2020-05" db="EMBL/GenBank/DDBJ databases">
        <title>Complete genome sequence of of a novel Thermoleptolyngbya strain isolated from hot springs of Ganzi, Sichuan China.</title>
        <authorList>
            <person name="Tang J."/>
            <person name="Daroch M."/>
            <person name="Li L."/>
            <person name="Waleron K."/>
            <person name="Waleron M."/>
            <person name="Waleron M."/>
        </authorList>
    </citation>
    <scope>NUCLEOTIDE SEQUENCE [LARGE SCALE GENOMIC DNA]</scope>
    <source>
        <strain evidence="9 10">PKUAC-SCTA183</strain>
    </source>
</reference>
<dbReference type="GO" id="GO:0009307">
    <property type="term" value="P:DNA restriction-modification system"/>
    <property type="evidence" value="ECO:0007669"/>
    <property type="project" value="InterPro"/>
</dbReference>
<dbReference type="EC" id="2.1.1.72" evidence="2 8"/>
<dbReference type="KEGG" id="theu:HPC62_07045"/>
<dbReference type="PANTHER" id="PTHR30481">
    <property type="entry name" value="DNA ADENINE METHYLASE"/>
    <property type="match status" value="1"/>
</dbReference>
<comment type="similarity">
    <text evidence="1 8">Belongs to the N(4)/N(6)-methyltransferase family.</text>
</comment>
<dbReference type="EMBL" id="CP053661">
    <property type="protein sequence ID" value="QKD81989.1"/>
    <property type="molecule type" value="Genomic_DNA"/>
</dbReference>
<evidence type="ECO:0000256" key="2">
    <source>
        <dbReference type="ARBA" id="ARBA00011900"/>
    </source>
</evidence>
<dbReference type="InterPro" id="IPR023095">
    <property type="entry name" value="Ade_MeTrfase_dom_2"/>
</dbReference>
<evidence type="ECO:0000256" key="5">
    <source>
        <dbReference type="ARBA" id="ARBA00022691"/>
    </source>
</evidence>
<dbReference type="SUPFAM" id="SSF53335">
    <property type="entry name" value="S-adenosyl-L-methionine-dependent methyltransferases"/>
    <property type="match status" value="1"/>
</dbReference>
<dbReference type="GO" id="GO:0043565">
    <property type="term" value="F:sequence-specific DNA binding"/>
    <property type="evidence" value="ECO:0007669"/>
    <property type="project" value="TreeGrafter"/>
</dbReference>
<keyword evidence="5 8" id="KW-0949">S-adenosyl-L-methionine</keyword>
<dbReference type="InterPro" id="IPR012263">
    <property type="entry name" value="M_m6A_EcoRV"/>
</dbReference>
<dbReference type="InterPro" id="IPR029063">
    <property type="entry name" value="SAM-dependent_MTases_sf"/>
</dbReference>
<evidence type="ECO:0000313" key="9">
    <source>
        <dbReference type="EMBL" id="QKD81989.1"/>
    </source>
</evidence>
<feature type="binding site" evidence="7">
    <location>
        <position position="202"/>
    </location>
    <ligand>
        <name>S-adenosyl-L-methionine</name>
        <dbReference type="ChEBI" id="CHEBI:59789"/>
    </ligand>
</feature>
<dbReference type="PIRSF" id="PIRSF000398">
    <property type="entry name" value="M_m6A_EcoRV"/>
    <property type="match status" value="1"/>
</dbReference>
<dbReference type="Pfam" id="PF02086">
    <property type="entry name" value="MethyltransfD12"/>
    <property type="match status" value="1"/>
</dbReference>
<accession>A0A6M8B468</accession>
<evidence type="ECO:0000256" key="4">
    <source>
        <dbReference type="ARBA" id="ARBA00022679"/>
    </source>
</evidence>
<feature type="binding site" evidence="7">
    <location>
        <position position="77"/>
    </location>
    <ligand>
        <name>S-adenosyl-L-methionine</name>
        <dbReference type="ChEBI" id="CHEBI:59789"/>
    </ligand>
</feature>
<protein>
    <recommendedName>
        <fullName evidence="2 8">Site-specific DNA-methyltransferase (adenine-specific)</fullName>
        <ecNumber evidence="2 8">2.1.1.72</ecNumber>
    </recommendedName>
</protein>
<evidence type="ECO:0000256" key="6">
    <source>
        <dbReference type="ARBA" id="ARBA00047942"/>
    </source>
</evidence>
<dbReference type="InterPro" id="IPR012327">
    <property type="entry name" value="MeTrfase_D12"/>
</dbReference>
<dbReference type="NCBIfam" id="TIGR00571">
    <property type="entry name" value="dam"/>
    <property type="match status" value="1"/>
</dbReference>
<dbReference type="GO" id="GO:1904047">
    <property type="term" value="F:S-adenosyl-L-methionine binding"/>
    <property type="evidence" value="ECO:0007669"/>
    <property type="project" value="TreeGrafter"/>
</dbReference>
<keyword evidence="3 8" id="KW-0489">Methyltransferase</keyword>